<reference evidence="3" key="1">
    <citation type="journal article" date="2021" name="Front. Microbiol.">
        <title>Genomic Analysis of the 1-Aminocyclopropane-1-Carboxylate Deaminase-Producing Pseudomonas thivervalensis SC5 Reveals Its Multifaceted Roles in Soil and in Beneficial Interactions With Plants.</title>
        <authorList>
            <person name="Nascimento F.X."/>
            <person name="Uron P."/>
            <person name="Glick B.R."/>
            <person name="Giachini A."/>
            <person name="Rossi M.J."/>
        </authorList>
    </citation>
    <scope>NUCLEOTIDE SEQUENCE [LARGE SCALE GENOMIC DNA]</scope>
    <source>
        <strain evidence="3">PLM3</strain>
    </source>
</reference>
<dbReference type="EMBL" id="CP022202">
    <property type="protein sequence ID" value="AXA63356.1"/>
    <property type="molecule type" value="Genomic_DNA"/>
</dbReference>
<feature type="region of interest" description="Disordered" evidence="1">
    <location>
        <begin position="36"/>
        <end position="55"/>
    </location>
</feature>
<proteinExistence type="predicted"/>
<accession>A0A2Z4ZI44</accession>
<dbReference type="AlphaFoldDB" id="A0A2Z4ZI44"/>
<evidence type="ECO:0000313" key="3">
    <source>
        <dbReference type="Proteomes" id="UP000251666"/>
    </source>
</evidence>
<sequence length="102" mass="11378">MSAITPVKANSWRGSLLPLGCEAAPNLPNAEYQTHRTRPFTTASQPSGSKLPRHRRGAVILKQYSSNPTLRKPSPLPLQRWQCDICHISRALLLQLQAQCHL</sequence>
<evidence type="ECO:0000256" key="1">
    <source>
        <dbReference type="SAM" id="MobiDB-lite"/>
    </source>
</evidence>
<dbReference type="Proteomes" id="UP000251666">
    <property type="component" value="Chromosome"/>
</dbReference>
<gene>
    <name evidence="2" type="ORF">CEQ51_25895</name>
</gene>
<protein>
    <submittedName>
        <fullName evidence="2">Uncharacterized protein</fullName>
    </submittedName>
</protein>
<organism evidence="2 3">
    <name type="scientific">Pseudomonas thivervalensis</name>
    <dbReference type="NCBI Taxonomy" id="86265"/>
    <lineage>
        <taxon>Bacteria</taxon>
        <taxon>Pseudomonadati</taxon>
        <taxon>Pseudomonadota</taxon>
        <taxon>Gammaproteobacteria</taxon>
        <taxon>Pseudomonadales</taxon>
        <taxon>Pseudomonadaceae</taxon>
        <taxon>Pseudomonas</taxon>
    </lineage>
</organism>
<evidence type="ECO:0000313" key="2">
    <source>
        <dbReference type="EMBL" id="AXA63356.1"/>
    </source>
</evidence>
<keyword evidence="3" id="KW-1185">Reference proteome</keyword>
<feature type="compositionally biased region" description="Polar residues" evidence="1">
    <location>
        <begin position="39"/>
        <end position="48"/>
    </location>
</feature>
<name>A0A2Z4ZI44_9PSED</name>
<dbReference type="KEGG" id="pthv:CE140_25895"/>